<proteinExistence type="predicted"/>
<gene>
    <name evidence="1" type="ORF">KFK09_026392</name>
</gene>
<evidence type="ECO:0000313" key="1">
    <source>
        <dbReference type="EMBL" id="KAI0492127.1"/>
    </source>
</evidence>
<evidence type="ECO:0000313" key="2">
    <source>
        <dbReference type="Proteomes" id="UP000829196"/>
    </source>
</evidence>
<comment type="caution">
    <text evidence="1">The sequence shown here is derived from an EMBL/GenBank/DDBJ whole genome shotgun (WGS) entry which is preliminary data.</text>
</comment>
<dbReference type="AlphaFoldDB" id="A0A8T3A6P0"/>
<reference evidence="1" key="1">
    <citation type="journal article" date="2022" name="Front. Genet.">
        <title>Chromosome-Scale Assembly of the Dendrobium nobile Genome Provides Insights Into the Molecular Mechanism of the Biosynthesis of the Medicinal Active Ingredient of Dendrobium.</title>
        <authorList>
            <person name="Xu Q."/>
            <person name="Niu S.-C."/>
            <person name="Li K.-L."/>
            <person name="Zheng P.-J."/>
            <person name="Zhang X.-J."/>
            <person name="Jia Y."/>
            <person name="Liu Y."/>
            <person name="Niu Y.-X."/>
            <person name="Yu L.-H."/>
            <person name="Chen D.-F."/>
            <person name="Zhang G.-Q."/>
        </authorList>
    </citation>
    <scope>NUCLEOTIDE SEQUENCE</scope>
    <source>
        <tissue evidence="1">Leaf</tissue>
    </source>
</reference>
<accession>A0A8T3A6P0</accession>
<dbReference type="Proteomes" id="UP000829196">
    <property type="component" value="Unassembled WGS sequence"/>
</dbReference>
<dbReference type="EMBL" id="JAGYWB010000018">
    <property type="protein sequence ID" value="KAI0492127.1"/>
    <property type="molecule type" value="Genomic_DNA"/>
</dbReference>
<organism evidence="1 2">
    <name type="scientific">Dendrobium nobile</name>
    <name type="common">Orchid</name>
    <dbReference type="NCBI Taxonomy" id="94219"/>
    <lineage>
        <taxon>Eukaryota</taxon>
        <taxon>Viridiplantae</taxon>
        <taxon>Streptophyta</taxon>
        <taxon>Embryophyta</taxon>
        <taxon>Tracheophyta</taxon>
        <taxon>Spermatophyta</taxon>
        <taxon>Magnoliopsida</taxon>
        <taxon>Liliopsida</taxon>
        <taxon>Asparagales</taxon>
        <taxon>Orchidaceae</taxon>
        <taxon>Epidendroideae</taxon>
        <taxon>Malaxideae</taxon>
        <taxon>Dendrobiinae</taxon>
        <taxon>Dendrobium</taxon>
    </lineage>
</organism>
<keyword evidence="2" id="KW-1185">Reference proteome</keyword>
<name>A0A8T3A6P0_DENNO</name>
<protein>
    <submittedName>
        <fullName evidence="1">Uncharacterized protein</fullName>
    </submittedName>
</protein>
<sequence length="134" mass="14868">MPLETKLQTPKKTEQNNSIIAHLNPSYIFITYKEQSQLLISLSWNQNMPMISPQSVAPSLKQLPQSAAPSFLKQLPQSAALSIILKEASQFQPWVPSISCPLLLPNSILCPSHRGPHRPDLLAGWNSRPPPVVN</sequence>